<dbReference type="InterPro" id="IPR000835">
    <property type="entry name" value="HTH_MarR-typ"/>
</dbReference>
<dbReference type="EMBL" id="AP027452">
    <property type="protein sequence ID" value="BDY29041.1"/>
    <property type="molecule type" value="Genomic_DNA"/>
</dbReference>
<dbReference type="Gene3D" id="1.10.10.10">
    <property type="entry name" value="Winged helix-like DNA-binding domain superfamily/Winged helix DNA-binding domain"/>
    <property type="match status" value="1"/>
</dbReference>
<evidence type="ECO:0000313" key="3">
    <source>
        <dbReference type="EMBL" id="BDY29041.1"/>
    </source>
</evidence>
<sequence length="161" mass="17792">MLADVAKSKHRTQNVQLAGPLLDYLARRIRAEAELEFRQFNLRARHVIALTLLRDFGERSQSDLAEALGVEPTNLVILLNELEASGLVERRRSTEDRRRHIVLLTDAGARKLSDVEDVVADIEDRMFSALDTDERATLYTLLQRAAAAASGGPEVPAACSG</sequence>
<dbReference type="GO" id="GO:0003700">
    <property type="term" value="F:DNA-binding transcription factor activity"/>
    <property type="evidence" value="ECO:0007669"/>
    <property type="project" value="InterPro"/>
</dbReference>
<gene>
    <name evidence="3" type="primary">slyA_2</name>
    <name evidence="2" type="synonym">slyA</name>
    <name evidence="3" type="ORF">hbim_02977</name>
    <name evidence="2" type="ORF">MMAGJ_15620</name>
</gene>
<keyword evidence="4" id="KW-1185">Reference proteome</keyword>
<organism evidence="3 5">
    <name type="scientific">Mycolicibacterium mageritense</name>
    <name type="common">Mycobacterium mageritense</name>
    <dbReference type="NCBI Taxonomy" id="53462"/>
    <lineage>
        <taxon>Bacteria</taxon>
        <taxon>Bacillati</taxon>
        <taxon>Actinomycetota</taxon>
        <taxon>Actinomycetes</taxon>
        <taxon>Mycobacteriales</taxon>
        <taxon>Mycobacteriaceae</taxon>
        <taxon>Mycolicibacterium</taxon>
    </lineage>
</organism>
<dbReference type="EMBL" id="AP022567">
    <property type="protein sequence ID" value="BBX32280.1"/>
    <property type="molecule type" value="Genomic_DNA"/>
</dbReference>
<dbReference type="InterPro" id="IPR039422">
    <property type="entry name" value="MarR/SlyA-like"/>
</dbReference>
<name>A0AAI8TUG1_MYCME</name>
<protein>
    <submittedName>
        <fullName evidence="2">MarR family transcriptional regulator</fullName>
    </submittedName>
    <submittedName>
        <fullName evidence="3">Transcriptional regulator SlyA</fullName>
    </submittedName>
</protein>
<dbReference type="Proteomes" id="UP001241092">
    <property type="component" value="Chromosome"/>
</dbReference>
<dbReference type="InterPro" id="IPR036388">
    <property type="entry name" value="WH-like_DNA-bd_sf"/>
</dbReference>
<accession>A0AAI8TUG1</accession>
<dbReference type="PANTHER" id="PTHR33164">
    <property type="entry name" value="TRANSCRIPTIONAL REGULATOR, MARR FAMILY"/>
    <property type="match status" value="1"/>
</dbReference>
<dbReference type="Proteomes" id="UP000465622">
    <property type="component" value="Chromosome"/>
</dbReference>
<proteinExistence type="predicted"/>
<evidence type="ECO:0000313" key="2">
    <source>
        <dbReference type="EMBL" id="BBX32280.1"/>
    </source>
</evidence>
<dbReference type="PANTHER" id="PTHR33164:SF43">
    <property type="entry name" value="HTH-TYPE TRANSCRIPTIONAL REPRESSOR YETL"/>
    <property type="match status" value="1"/>
</dbReference>
<dbReference type="RefSeq" id="WP_051578751.1">
    <property type="nucleotide sequence ID" value="NZ_AP022567.1"/>
</dbReference>
<reference evidence="2 4" key="1">
    <citation type="journal article" date="2019" name="Emerg. Microbes Infect.">
        <title>Comprehensive subspecies identification of 175 nontuberculous mycobacteria species based on 7547 genomic profiles.</title>
        <authorList>
            <person name="Matsumoto Y."/>
            <person name="Kinjo T."/>
            <person name="Motooka D."/>
            <person name="Nabeya D."/>
            <person name="Jung N."/>
            <person name="Uechi K."/>
            <person name="Horii T."/>
            <person name="Iida T."/>
            <person name="Fujita J."/>
            <person name="Nakamura S."/>
        </authorList>
    </citation>
    <scope>NUCLEOTIDE SEQUENCE [LARGE SCALE GENOMIC DNA]</scope>
    <source>
        <strain evidence="2 4">JCM 12375</strain>
    </source>
</reference>
<reference evidence="2" key="2">
    <citation type="submission" date="2020-02" db="EMBL/GenBank/DDBJ databases">
        <authorList>
            <person name="Matsumoto Y."/>
            <person name="Motooka D."/>
            <person name="Nakamura S."/>
        </authorList>
    </citation>
    <scope>NUCLEOTIDE SEQUENCE</scope>
    <source>
        <strain evidence="2">JCM 12375</strain>
    </source>
</reference>
<dbReference type="InterPro" id="IPR036390">
    <property type="entry name" value="WH_DNA-bd_sf"/>
</dbReference>
<evidence type="ECO:0000313" key="5">
    <source>
        <dbReference type="Proteomes" id="UP001241092"/>
    </source>
</evidence>
<reference evidence="3" key="3">
    <citation type="submission" date="2023-03" db="EMBL/GenBank/DDBJ databases">
        <title>Draft genome sequence of a Mycolicibacterium mageritense strain H4_3_1 isolated from a hybrid biological-inorganic system reactor.</title>
        <authorList>
            <person name="Feng X."/>
            <person name="Kazama D."/>
            <person name="Sato K."/>
            <person name="Kobayashi H."/>
        </authorList>
    </citation>
    <scope>NUCLEOTIDE SEQUENCE</scope>
    <source>
        <strain evidence="3">H4_3_1</strain>
    </source>
</reference>
<dbReference type="SUPFAM" id="SSF46785">
    <property type="entry name" value="Winged helix' DNA-binding domain"/>
    <property type="match status" value="1"/>
</dbReference>
<dbReference type="SMART" id="SM00347">
    <property type="entry name" value="HTH_MARR"/>
    <property type="match status" value="1"/>
</dbReference>
<dbReference type="GO" id="GO:0006950">
    <property type="term" value="P:response to stress"/>
    <property type="evidence" value="ECO:0007669"/>
    <property type="project" value="TreeGrafter"/>
</dbReference>
<dbReference type="Pfam" id="PF12802">
    <property type="entry name" value="MarR_2"/>
    <property type="match status" value="1"/>
</dbReference>
<dbReference type="AlphaFoldDB" id="A0AAI8TUG1"/>
<dbReference type="PRINTS" id="PR00598">
    <property type="entry name" value="HTHMARR"/>
</dbReference>
<feature type="domain" description="HTH marR-type" evidence="1">
    <location>
        <begin position="1"/>
        <end position="147"/>
    </location>
</feature>
<evidence type="ECO:0000259" key="1">
    <source>
        <dbReference type="PROSITE" id="PS50995"/>
    </source>
</evidence>
<dbReference type="PROSITE" id="PS50995">
    <property type="entry name" value="HTH_MARR_2"/>
    <property type="match status" value="1"/>
</dbReference>
<evidence type="ECO:0000313" key="4">
    <source>
        <dbReference type="Proteomes" id="UP000465622"/>
    </source>
</evidence>